<organism evidence="1 2">
    <name type="scientific">Arthrobacter globiformis</name>
    <dbReference type="NCBI Taxonomy" id="1665"/>
    <lineage>
        <taxon>Bacteria</taxon>
        <taxon>Bacillati</taxon>
        <taxon>Actinomycetota</taxon>
        <taxon>Actinomycetes</taxon>
        <taxon>Micrococcales</taxon>
        <taxon>Micrococcaceae</taxon>
        <taxon>Arthrobacter</taxon>
    </lineage>
</organism>
<comment type="caution">
    <text evidence="1">The sequence shown here is derived from an EMBL/GenBank/DDBJ whole genome shotgun (WGS) entry which is preliminary data.</text>
</comment>
<dbReference type="EMBL" id="QLNP01000061">
    <property type="protein sequence ID" value="RAM38576.1"/>
    <property type="molecule type" value="Genomic_DNA"/>
</dbReference>
<accession>A0A328HIZ0</accession>
<name>A0A328HIZ0_ARTGO</name>
<dbReference type="AlphaFoldDB" id="A0A328HIZ0"/>
<evidence type="ECO:0000313" key="2">
    <source>
        <dbReference type="Proteomes" id="UP000249166"/>
    </source>
</evidence>
<sequence length="110" mass="12040">MGQAEEVHWIGDSASSAYFKIPDDVPRAVPHQQVFPVTARFDTESGVALQLVLKIRDGKLEHLGIDTVGEPEEPLEEIPDRWPSLDEVQYLIEGPDGTGLQVSPNPPAQA</sequence>
<reference evidence="1 2" key="1">
    <citation type="submission" date="2018-04" db="EMBL/GenBank/DDBJ databases">
        <title>Bacteria isolated from cave deposits of Manipur.</title>
        <authorList>
            <person name="Sahoo D."/>
            <person name="Sarangthem I."/>
            <person name="Nandeibam J."/>
        </authorList>
    </citation>
    <scope>NUCLEOTIDE SEQUENCE [LARGE SCALE GENOMIC DNA]</scope>
    <source>
        <strain evidence="2">mrc11</strain>
    </source>
</reference>
<gene>
    <name evidence="1" type="ORF">DBZ45_04230</name>
</gene>
<evidence type="ECO:0000313" key="1">
    <source>
        <dbReference type="EMBL" id="RAM38576.1"/>
    </source>
</evidence>
<dbReference type="Proteomes" id="UP000249166">
    <property type="component" value="Unassembled WGS sequence"/>
</dbReference>
<proteinExistence type="predicted"/>
<protein>
    <submittedName>
        <fullName evidence="1">Uncharacterized protein</fullName>
    </submittedName>
</protein>